<reference evidence="1" key="1">
    <citation type="submission" date="2018-06" db="EMBL/GenBank/DDBJ databases">
        <authorList>
            <person name="Zhirakovskaya E."/>
        </authorList>
    </citation>
    <scope>NUCLEOTIDE SEQUENCE</scope>
</reference>
<proteinExistence type="predicted"/>
<gene>
    <name evidence="1" type="ORF">MNBD_IGNAVI01-1352</name>
</gene>
<evidence type="ECO:0000313" key="1">
    <source>
        <dbReference type="EMBL" id="VAX27166.1"/>
    </source>
</evidence>
<organism evidence="1">
    <name type="scientific">hydrothermal vent metagenome</name>
    <dbReference type="NCBI Taxonomy" id="652676"/>
    <lineage>
        <taxon>unclassified sequences</taxon>
        <taxon>metagenomes</taxon>
        <taxon>ecological metagenomes</taxon>
    </lineage>
</organism>
<dbReference type="AlphaFoldDB" id="A0A3B1C9H9"/>
<accession>A0A3B1C9H9</accession>
<sequence length="95" mass="11258">MKKINHKYGSDLESKYDSTEKLYFVEDCLCYLGIKGNKFSIVCDYHNLKDTLKIEDEMLIEYEFDSKEECLKFIKDIMFVAPYNPQDIKLPKALQ</sequence>
<dbReference type="EMBL" id="UOGD01000371">
    <property type="protein sequence ID" value="VAX27166.1"/>
    <property type="molecule type" value="Genomic_DNA"/>
</dbReference>
<name>A0A3B1C9H9_9ZZZZ</name>
<protein>
    <submittedName>
        <fullName evidence="1">Uncharacterized protein</fullName>
    </submittedName>
</protein>